<evidence type="ECO:0000259" key="1">
    <source>
        <dbReference type="Pfam" id="PF01593"/>
    </source>
</evidence>
<dbReference type="Gene3D" id="3.50.50.60">
    <property type="entry name" value="FAD/NAD(P)-binding domain"/>
    <property type="match status" value="1"/>
</dbReference>
<dbReference type="OrthoDB" id="419752at2759"/>
<dbReference type="PANTHER" id="PTHR42923:SF3">
    <property type="entry name" value="PROTOPORPHYRINOGEN OXIDASE"/>
    <property type="match status" value="1"/>
</dbReference>
<dbReference type="PANTHER" id="PTHR42923">
    <property type="entry name" value="PROTOPORPHYRINOGEN OXIDASE"/>
    <property type="match status" value="1"/>
</dbReference>
<dbReference type="InterPro" id="IPR050464">
    <property type="entry name" value="Zeta_carotene_desat/Oxidored"/>
</dbReference>
<dbReference type="EMBL" id="JAIZAY010001936">
    <property type="protein sequence ID" value="KAJ8017449.1"/>
    <property type="molecule type" value="Genomic_DNA"/>
</dbReference>
<feature type="domain" description="Amine oxidase" evidence="1">
    <location>
        <begin position="10"/>
        <end position="141"/>
    </location>
</feature>
<evidence type="ECO:0000313" key="2">
    <source>
        <dbReference type="EMBL" id="KAJ8017449.1"/>
    </source>
</evidence>
<accession>A0A9Q1BA33</accession>
<dbReference type="AlphaFoldDB" id="A0A9Q1BA33"/>
<dbReference type="Proteomes" id="UP001152320">
    <property type="component" value="Unassembled WGS sequence"/>
</dbReference>
<sequence length="165" mass="19210">MFYSRFVLRTLLSYFKLHRLQLEDHIIPVTSAHHTTRNRFIYAKNGIHKLPSSLSSLFQRKEPFSKSLASYLVKEPFQRKSKLNDESIKDFFERRFGSEIATYLVDAFCKGIYAGKSSELSIKSCFPSLFASDKKYGSVIHPWWNAVKARSRHHCCRGVKIGSRR</sequence>
<dbReference type="GO" id="GO:0004729">
    <property type="term" value="F:oxygen-dependent protoporphyrinogen oxidase activity"/>
    <property type="evidence" value="ECO:0007669"/>
    <property type="project" value="TreeGrafter"/>
</dbReference>
<gene>
    <name evidence="2" type="ORF">HOLleu_45137</name>
</gene>
<dbReference type="InterPro" id="IPR036188">
    <property type="entry name" value="FAD/NAD-bd_sf"/>
</dbReference>
<evidence type="ECO:0000313" key="3">
    <source>
        <dbReference type="Proteomes" id="UP001152320"/>
    </source>
</evidence>
<name>A0A9Q1BA33_HOLLE</name>
<comment type="caution">
    <text evidence="2">The sequence shown here is derived from an EMBL/GenBank/DDBJ whole genome shotgun (WGS) entry which is preliminary data.</text>
</comment>
<dbReference type="InterPro" id="IPR002937">
    <property type="entry name" value="Amino_oxidase"/>
</dbReference>
<keyword evidence="3" id="KW-1185">Reference proteome</keyword>
<dbReference type="GO" id="GO:0006783">
    <property type="term" value="P:heme biosynthetic process"/>
    <property type="evidence" value="ECO:0007669"/>
    <property type="project" value="TreeGrafter"/>
</dbReference>
<reference evidence="2" key="1">
    <citation type="submission" date="2021-10" db="EMBL/GenBank/DDBJ databases">
        <title>Tropical sea cucumber genome reveals ecological adaptation and Cuvierian tubules defense mechanism.</title>
        <authorList>
            <person name="Chen T."/>
        </authorList>
    </citation>
    <scope>NUCLEOTIDE SEQUENCE</scope>
    <source>
        <strain evidence="2">Nanhai2018</strain>
        <tissue evidence="2">Muscle</tissue>
    </source>
</reference>
<protein>
    <submittedName>
        <fullName evidence="2">Protoporphyrinogen oxidase</fullName>
    </submittedName>
</protein>
<organism evidence="2 3">
    <name type="scientific">Holothuria leucospilota</name>
    <name type="common">Black long sea cucumber</name>
    <name type="synonym">Mertensiothuria leucospilota</name>
    <dbReference type="NCBI Taxonomy" id="206669"/>
    <lineage>
        <taxon>Eukaryota</taxon>
        <taxon>Metazoa</taxon>
        <taxon>Echinodermata</taxon>
        <taxon>Eleutherozoa</taxon>
        <taxon>Echinozoa</taxon>
        <taxon>Holothuroidea</taxon>
        <taxon>Aspidochirotacea</taxon>
        <taxon>Aspidochirotida</taxon>
        <taxon>Holothuriidae</taxon>
        <taxon>Holothuria</taxon>
    </lineage>
</organism>
<proteinExistence type="predicted"/>
<dbReference type="GO" id="GO:0005743">
    <property type="term" value="C:mitochondrial inner membrane"/>
    <property type="evidence" value="ECO:0007669"/>
    <property type="project" value="TreeGrafter"/>
</dbReference>
<dbReference type="Pfam" id="PF01593">
    <property type="entry name" value="Amino_oxidase"/>
    <property type="match status" value="1"/>
</dbReference>